<organism evidence="1">
    <name type="scientific">Singulisphaera sp. Ch08</name>
    <dbReference type="NCBI Taxonomy" id="3120278"/>
    <lineage>
        <taxon>Bacteria</taxon>
        <taxon>Pseudomonadati</taxon>
        <taxon>Planctomycetota</taxon>
        <taxon>Planctomycetia</taxon>
        <taxon>Isosphaerales</taxon>
        <taxon>Isosphaeraceae</taxon>
        <taxon>Singulisphaera</taxon>
    </lineage>
</organism>
<dbReference type="EMBL" id="CP155447">
    <property type="protein sequence ID" value="XBH04999.1"/>
    <property type="molecule type" value="Genomic_DNA"/>
</dbReference>
<gene>
    <name evidence="1" type="ORF">V5E97_02965</name>
</gene>
<dbReference type="RefSeq" id="WP_406697807.1">
    <property type="nucleotide sequence ID" value="NZ_CP155447.1"/>
</dbReference>
<proteinExistence type="predicted"/>
<name>A0AAU7CHY9_9BACT</name>
<evidence type="ECO:0000313" key="1">
    <source>
        <dbReference type="EMBL" id="XBH04999.1"/>
    </source>
</evidence>
<accession>A0AAU7CHY9</accession>
<dbReference type="AlphaFoldDB" id="A0AAU7CHY9"/>
<sequence length="465" mass="50121">MALFRGSVIGLVILGVGLTVSGADVDEPVTLRDSAQVGDSTKVLVALKAEGLYRPAPAPNTPKSEPVKSLKLKVETRLEFVERVLVTDPAGAQGRATRVVRKVSQAASAINGEIRPTAAVLRPEVALLVAEPRAGGVVVFSIGGPLTRSELELVQAAGDPLALHTLLTDKPVKVGDSWKVGDDAARSLSSYDALIENALQAKVESIDARTVKIHLEGNVRGSVLGGEGKMLFDGTLSLDRALGRIERLDLQRSEARKPGAVEAGLEMRSTLTVTRQPVEPSALIGDDALAGGVTEPDPQREQLLLVSPDGKYTMRHDRNWHTYWDDQRLTVLKRLDRGVVVAQCNLMKGPNAGKGRHQDLKQFRNDLRSALGSRFSSFLGEGEVEGDPAGGFRYKVGVQGREGNLGLVWYYYLIASPDGDQLLATFTQADDQVKTFGDQDLLLIGSLRWRDAPETSPRPNPNPNP</sequence>
<protein>
    <submittedName>
        <fullName evidence="1">Uncharacterized protein</fullName>
    </submittedName>
</protein>
<reference evidence="1" key="1">
    <citation type="submission" date="2024-05" db="EMBL/GenBank/DDBJ databases">
        <title>Planctomycetes of the genus Singulisphaera possess chitinolytic capabilities.</title>
        <authorList>
            <person name="Ivanova A."/>
        </authorList>
    </citation>
    <scope>NUCLEOTIDE SEQUENCE</scope>
    <source>
        <strain evidence="1">Ch08T</strain>
    </source>
</reference>